<gene>
    <name evidence="18" type="primary">uvrA</name>
    <name evidence="18" type="ORF">DS742_09915</name>
</gene>
<comment type="caution">
    <text evidence="18">The sequence shown here is derived from an EMBL/GenBank/DDBJ whole genome shotgun (WGS) entry which is preliminary data.</text>
</comment>
<dbReference type="GO" id="GO:0006289">
    <property type="term" value="P:nucleotide-excision repair"/>
    <property type="evidence" value="ECO:0007669"/>
    <property type="project" value="InterPro"/>
</dbReference>
<dbReference type="InterPro" id="IPR004602">
    <property type="entry name" value="UvrA"/>
</dbReference>
<evidence type="ECO:0000256" key="16">
    <source>
        <dbReference type="ARBA" id="ARBA00042156"/>
    </source>
</evidence>
<dbReference type="GO" id="GO:0005524">
    <property type="term" value="F:ATP binding"/>
    <property type="evidence" value="ECO:0007669"/>
    <property type="project" value="UniProtKB-KW"/>
</dbReference>
<dbReference type="InterPro" id="IPR041552">
    <property type="entry name" value="UvrA_DNA-bd"/>
</dbReference>
<dbReference type="GO" id="GO:0009380">
    <property type="term" value="C:excinuclease repair complex"/>
    <property type="evidence" value="ECO:0007669"/>
    <property type="project" value="InterPro"/>
</dbReference>
<dbReference type="PROSITE" id="PS50893">
    <property type="entry name" value="ABC_TRANSPORTER_2"/>
    <property type="match status" value="2"/>
</dbReference>
<keyword evidence="8" id="KW-0863">Zinc-finger</keyword>
<keyword evidence="4" id="KW-0677">Repeat</keyword>
<keyword evidence="6" id="KW-0227">DNA damage</keyword>
<dbReference type="Proteomes" id="UP000260680">
    <property type="component" value="Unassembled WGS sequence"/>
</dbReference>
<keyword evidence="12" id="KW-0238">DNA-binding</keyword>
<evidence type="ECO:0000256" key="12">
    <source>
        <dbReference type="ARBA" id="ARBA00023125"/>
    </source>
</evidence>
<reference evidence="18 19" key="1">
    <citation type="submission" date="2018-07" db="EMBL/GenBank/DDBJ databases">
        <title>New species, Clostridium PI-S10-A1B.</title>
        <authorList>
            <person name="Krishna G."/>
            <person name="Summeta K."/>
            <person name="Shikha S."/>
            <person name="Prabhu P.B."/>
            <person name="Suresh K."/>
        </authorList>
    </citation>
    <scope>NUCLEOTIDE SEQUENCE [LARGE SCALE GENOMIC DNA]</scope>
    <source>
        <strain evidence="18 19">PI-S10-A1B</strain>
    </source>
</reference>
<keyword evidence="11" id="KW-0267">Excision nuclease</keyword>
<dbReference type="InterPro" id="IPR003593">
    <property type="entry name" value="AAA+_ATPase"/>
</dbReference>
<keyword evidence="5" id="KW-0547">Nucleotide-binding</keyword>
<dbReference type="GO" id="GO:0005737">
    <property type="term" value="C:cytoplasm"/>
    <property type="evidence" value="ECO:0007669"/>
    <property type="project" value="UniProtKB-SubCell"/>
</dbReference>
<dbReference type="InterPro" id="IPR017871">
    <property type="entry name" value="ABC_transporter-like_CS"/>
</dbReference>
<evidence type="ECO:0000256" key="7">
    <source>
        <dbReference type="ARBA" id="ARBA00022769"/>
    </source>
</evidence>
<evidence type="ECO:0000256" key="1">
    <source>
        <dbReference type="ARBA" id="ARBA00004496"/>
    </source>
</evidence>
<evidence type="ECO:0000256" key="2">
    <source>
        <dbReference type="ARBA" id="ARBA00022490"/>
    </source>
</evidence>
<organism evidence="18 19">
    <name type="scientific">Lacrimispora amygdalina</name>
    <dbReference type="NCBI Taxonomy" id="253257"/>
    <lineage>
        <taxon>Bacteria</taxon>
        <taxon>Bacillati</taxon>
        <taxon>Bacillota</taxon>
        <taxon>Clostridia</taxon>
        <taxon>Lachnospirales</taxon>
        <taxon>Lachnospiraceae</taxon>
        <taxon>Lacrimispora</taxon>
    </lineage>
</organism>
<sequence length="843" mass="92603">MFINIKGAKENNLKNIDVQIPKNKLVVFTGLSGSGKSTLALETLQRECQRQYMESMGMTMEMGSRPKVESIDGLSPAISINQHQTSNNPRSTVGTVTEISAYLRVLFARLGERPCPHCGKMIAQNYNDTENAVYSEMPDQEAGNMELYEDTFPCPHCGRQVVELTASHFSFNKPQGACPKCRGIGVVNSPDISLLIDKSKSIREFAVSGWDQVFIDRYGTSMLQAARHYGFEMDIDIPVNRYNDVQMELLLYGVLSKQFQKRFPDIAPPRTVPEGRFEGVVTGLMRRYLDNNSAGARQKIEKFLIRRECPECHGIRFRAEILEVKAGGVNIKELLSMSLISVAKWLKMLPDSAAPEGWNIVRQIAADLENRIHRIIDAGAGYLSLDQPASSLSAGEWQRIKLASVVGSGLTGVLYVLDEPTSGLHSRDTGRIIEVLKRLRDMGNTVIVIEHDAEVMKAADYIIDFGPGAGKDGGRIVACGSVQEIISCKESITGKYLLNSFYQPKRNKLPDSKDYIGIRNAAVNNLKNINVNIPLGRLVTVTGVSGSGKSSLIFGYLAEAAEAYFHQTKKNSTPDISGLEKLTAVVSIDQQSIGRSNRSNAATYTDLFTDIRDLFASLPQTKAGGLTAKHFSYNVAGGRCEKCQGSGRLSISMHFLPDVEVICPVCRGRRYQKQVLDIRYKGHNISDILELSIDEALALFADEKNIAARLQILQEVGLGYLGLGQSTATLSGGEAQRLKLAKELQGSAGGRALYLFDEPTTGLHPHDACRLVHVFDRLVKLGNSVVVIEHNTEMILESDWVIDLGPEGGNEGGEIIAQGTPEEIMKNPCSYTGKILYGLSSRL</sequence>
<keyword evidence="10" id="KW-0067">ATP-binding</keyword>
<evidence type="ECO:0000256" key="5">
    <source>
        <dbReference type="ARBA" id="ARBA00022741"/>
    </source>
</evidence>
<dbReference type="Gene3D" id="1.20.1580.10">
    <property type="entry name" value="ABC transporter ATPase like domain"/>
    <property type="match status" value="2"/>
</dbReference>
<evidence type="ECO:0000256" key="14">
    <source>
        <dbReference type="ARBA" id="ARBA00038000"/>
    </source>
</evidence>
<name>A0A3E2NDU2_9FIRM</name>
<dbReference type="Gene3D" id="1.10.8.280">
    <property type="entry name" value="ABC transporter ATPase domain-like"/>
    <property type="match status" value="1"/>
</dbReference>
<proteinExistence type="inferred from homology"/>
<dbReference type="PROSITE" id="PS00211">
    <property type="entry name" value="ABC_TRANSPORTER_1"/>
    <property type="match status" value="2"/>
</dbReference>
<keyword evidence="2" id="KW-0963">Cytoplasm</keyword>
<evidence type="ECO:0000259" key="17">
    <source>
        <dbReference type="PROSITE" id="PS50893"/>
    </source>
</evidence>
<evidence type="ECO:0000256" key="11">
    <source>
        <dbReference type="ARBA" id="ARBA00022881"/>
    </source>
</evidence>
<dbReference type="OrthoDB" id="9809851at2"/>
<evidence type="ECO:0000313" key="19">
    <source>
        <dbReference type="Proteomes" id="UP000260680"/>
    </source>
</evidence>
<evidence type="ECO:0000313" key="18">
    <source>
        <dbReference type="EMBL" id="RFZ79165.1"/>
    </source>
</evidence>
<comment type="subcellular location">
    <subcellularLocation>
        <location evidence="1">Cytoplasm</location>
    </subcellularLocation>
</comment>
<dbReference type="SMART" id="SM00382">
    <property type="entry name" value="AAA"/>
    <property type="match status" value="2"/>
</dbReference>
<evidence type="ECO:0000256" key="6">
    <source>
        <dbReference type="ARBA" id="ARBA00022763"/>
    </source>
</evidence>
<dbReference type="Pfam" id="PF17755">
    <property type="entry name" value="UvrA_DNA-bind"/>
    <property type="match status" value="1"/>
</dbReference>
<comment type="similarity">
    <text evidence="14">Belongs to the ABC transporter superfamily. UvrA family.</text>
</comment>
<evidence type="ECO:0000256" key="9">
    <source>
        <dbReference type="ARBA" id="ARBA00022833"/>
    </source>
</evidence>
<dbReference type="PANTHER" id="PTHR43152">
    <property type="entry name" value="UVRABC SYSTEM PROTEIN A"/>
    <property type="match status" value="1"/>
</dbReference>
<evidence type="ECO:0000256" key="13">
    <source>
        <dbReference type="ARBA" id="ARBA00023204"/>
    </source>
</evidence>
<dbReference type="EMBL" id="QOHO01000027">
    <property type="protein sequence ID" value="RFZ79165.1"/>
    <property type="molecule type" value="Genomic_DNA"/>
</dbReference>
<dbReference type="AlphaFoldDB" id="A0A3E2NDU2"/>
<dbReference type="InterPro" id="IPR003439">
    <property type="entry name" value="ABC_transporter-like_ATP-bd"/>
</dbReference>
<evidence type="ECO:0000256" key="10">
    <source>
        <dbReference type="ARBA" id="ARBA00022840"/>
    </source>
</evidence>
<dbReference type="GO" id="GO:0003677">
    <property type="term" value="F:DNA binding"/>
    <property type="evidence" value="ECO:0007669"/>
    <property type="project" value="UniProtKB-KW"/>
</dbReference>
<dbReference type="GO" id="GO:0004518">
    <property type="term" value="F:nuclease activity"/>
    <property type="evidence" value="ECO:0007669"/>
    <property type="project" value="UniProtKB-KW"/>
</dbReference>
<dbReference type="GO" id="GO:0008270">
    <property type="term" value="F:zinc ion binding"/>
    <property type="evidence" value="ECO:0007669"/>
    <property type="project" value="UniProtKB-KW"/>
</dbReference>
<evidence type="ECO:0000256" key="8">
    <source>
        <dbReference type="ARBA" id="ARBA00022771"/>
    </source>
</evidence>
<keyword evidence="9" id="KW-0862">Zinc</keyword>
<keyword evidence="13" id="KW-0234">DNA repair</keyword>
<feature type="domain" description="ABC transporter" evidence="17">
    <location>
        <begin position="254"/>
        <end position="492"/>
    </location>
</feature>
<dbReference type="NCBIfam" id="TIGR00630">
    <property type="entry name" value="uvra"/>
    <property type="match status" value="1"/>
</dbReference>
<accession>A0A3E2NDU2</accession>
<dbReference type="InterPro" id="IPR027417">
    <property type="entry name" value="P-loop_NTPase"/>
</dbReference>
<dbReference type="SUPFAM" id="SSF52540">
    <property type="entry name" value="P-loop containing nucleoside triphosphate hydrolases"/>
    <property type="match status" value="2"/>
</dbReference>
<keyword evidence="3" id="KW-0479">Metal-binding</keyword>
<dbReference type="PANTHER" id="PTHR43152:SF1">
    <property type="entry name" value="UVRA PROTEIN"/>
    <property type="match status" value="1"/>
</dbReference>
<keyword evidence="7" id="KW-0228">DNA excision</keyword>
<dbReference type="GO" id="GO:0016887">
    <property type="term" value="F:ATP hydrolysis activity"/>
    <property type="evidence" value="ECO:0007669"/>
    <property type="project" value="InterPro"/>
</dbReference>
<evidence type="ECO:0000256" key="3">
    <source>
        <dbReference type="ARBA" id="ARBA00022723"/>
    </source>
</evidence>
<dbReference type="RefSeq" id="WP_117416845.1">
    <property type="nucleotide sequence ID" value="NZ_QOHO01000027.1"/>
</dbReference>
<evidence type="ECO:0000256" key="4">
    <source>
        <dbReference type="ARBA" id="ARBA00022737"/>
    </source>
</evidence>
<protein>
    <recommendedName>
        <fullName evidence="15">UvrABC system protein A</fullName>
    </recommendedName>
    <alternativeName>
        <fullName evidence="16">Excinuclease ABC subunit A</fullName>
    </alternativeName>
</protein>
<evidence type="ECO:0000256" key="15">
    <source>
        <dbReference type="ARBA" id="ARBA00039316"/>
    </source>
</evidence>
<feature type="domain" description="ABC transporter" evidence="17">
    <location>
        <begin position="507"/>
        <end position="837"/>
    </location>
</feature>
<dbReference type="Gene3D" id="3.40.50.300">
    <property type="entry name" value="P-loop containing nucleotide triphosphate hydrolases"/>
    <property type="match status" value="2"/>
</dbReference>